<dbReference type="Proteomes" id="UP000094172">
    <property type="component" value="Unassembled WGS sequence"/>
</dbReference>
<dbReference type="EMBL" id="LPWE01000011">
    <property type="protein sequence ID" value="ODR95268.1"/>
    <property type="molecule type" value="Genomic_DNA"/>
</dbReference>
<evidence type="ECO:0008006" key="4">
    <source>
        <dbReference type="Google" id="ProtNLM"/>
    </source>
</evidence>
<reference evidence="2 3" key="1">
    <citation type="journal article" date="2016" name="Environ. Microbiol.">
        <title>New Methyloceanibacter diversity from North Sea sediments includes methanotroph containing solely the soluble methane monooxygenase.</title>
        <authorList>
            <person name="Vekeman B."/>
            <person name="Kerckhof F.M."/>
            <person name="Cremers G."/>
            <person name="de Vos P."/>
            <person name="Vandamme P."/>
            <person name="Boon N."/>
            <person name="Op den Camp H.J."/>
            <person name="Heylen K."/>
        </authorList>
    </citation>
    <scope>NUCLEOTIDE SEQUENCE [LARGE SCALE GENOMIC DNA]</scope>
    <source>
        <strain evidence="2 3">R-67176</strain>
    </source>
</reference>
<evidence type="ECO:0000313" key="2">
    <source>
        <dbReference type="EMBL" id="ODR95268.1"/>
    </source>
</evidence>
<accession>A0A1E3VNZ9</accession>
<feature type="region of interest" description="Disordered" evidence="1">
    <location>
        <begin position="1"/>
        <end position="56"/>
    </location>
</feature>
<protein>
    <recommendedName>
        <fullName evidence="4">YtxH domain-containing protein</fullName>
    </recommendedName>
</protein>
<feature type="compositionally biased region" description="Gly residues" evidence="1">
    <location>
        <begin position="9"/>
        <end position="26"/>
    </location>
</feature>
<comment type="caution">
    <text evidence="2">The sequence shown here is derived from an EMBL/GenBank/DDBJ whole genome shotgun (WGS) entry which is preliminary data.</text>
</comment>
<gene>
    <name evidence="2" type="ORF">AUC70_06145</name>
</gene>
<proteinExistence type="predicted"/>
<name>A0A1E3VNZ9_9HYPH</name>
<feature type="compositionally biased region" description="Low complexity" evidence="1">
    <location>
        <begin position="36"/>
        <end position="56"/>
    </location>
</feature>
<evidence type="ECO:0000256" key="1">
    <source>
        <dbReference type="SAM" id="MobiDB-lite"/>
    </source>
</evidence>
<dbReference type="AlphaFoldDB" id="A0A1E3VNZ9"/>
<evidence type="ECO:0000313" key="3">
    <source>
        <dbReference type="Proteomes" id="UP000094172"/>
    </source>
</evidence>
<sequence>MYQMYPGNPNGGPQGEGQGYAQGYGNGPHWHRHAHPYGPGHAAGYGPAAPGQAPSQFPAPGALGLLNNRFVTGMLVGSALTYVLTNEHIQRAAIRGVTQIWLGIQGGLEETKERFRDAESEIKTHHGQ</sequence>
<dbReference type="STRING" id="1774970.AUC70_06145"/>
<keyword evidence="3" id="KW-1185">Reference proteome</keyword>
<organism evidence="2 3">
    <name type="scientific">Methyloceanibacter stevinii</name>
    <dbReference type="NCBI Taxonomy" id="1774970"/>
    <lineage>
        <taxon>Bacteria</taxon>
        <taxon>Pseudomonadati</taxon>
        <taxon>Pseudomonadota</taxon>
        <taxon>Alphaproteobacteria</taxon>
        <taxon>Hyphomicrobiales</taxon>
        <taxon>Hyphomicrobiaceae</taxon>
        <taxon>Methyloceanibacter</taxon>
    </lineage>
</organism>